<keyword evidence="9" id="KW-1185">Reference proteome</keyword>
<evidence type="ECO:0000256" key="4">
    <source>
        <dbReference type="ARBA" id="ARBA00022989"/>
    </source>
</evidence>
<dbReference type="InterPro" id="IPR007267">
    <property type="entry name" value="GtrA_DPMS_TM"/>
</dbReference>
<keyword evidence="3 6" id="KW-0812">Transmembrane</keyword>
<accession>A0A4Q9G4Z6</accession>
<dbReference type="PANTHER" id="PTHR38459:SF1">
    <property type="entry name" value="PROPHAGE BACTOPRENOL-LINKED GLUCOSE TRANSLOCASE HOMOLOG"/>
    <property type="match status" value="1"/>
</dbReference>
<dbReference type="Pfam" id="PF04138">
    <property type="entry name" value="GtrA_DPMS_TM"/>
    <property type="match status" value="1"/>
</dbReference>
<evidence type="ECO:0000256" key="6">
    <source>
        <dbReference type="SAM" id="Phobius"/>
    </source>
</evidence>
<proteinExistence type="inferred from homology"/>
<evidence type="ECO:0000313" key="9">
    <source>
        <dbReference type="Proteomes" id="UP000293520"/>
    </source>
</evidence>
<organism evidence="8 9">
    <name type="scientific">Paracoccus subflavus</name>
    <dbReference type="NCBI Taxonomy" id="2528244"/>
    <lineage>
        <taxon>Bacteria</taxon>
        <taxon>Pseudomonadati</taxon>
        <taxon>Pseudomonadota</taxon>
        <taxon>Alphaproteobacteria</taxon>
        <taxon>Rhodobacterales</taxon>
        <taxon>Paracoccaceae</taxon>
        <taxon>Paracoccus</taxon>
    </lineage>
</organism>
<feature type="domain" description="GtrA/DPMS transmembrane" evidence="7">
    <location>
        <begin position="8"/>
        <end position="122"/>
    </location>
</feature>
<protein>
    <submittedName>
        <fullName evidence="8">GtrA family protein</fullName>
    </submittedName>
</protein>
<feature type="transmembrane region" description="Helical" evidence="6">
    <location>
        <begin position="35"/>
        <end position="56"/>
    </location>
</feature>
<dbReference type="GO" id="GO:0005886">
    <property type="term" value="C:plasma membrane"/>
    <property type="evidence" value="ECO:0007669"/>
    <property type="project" value="TreeGrafter"/>
</dbReference>
<comment type="similarity">
    <text evidence="2">Belongs to the GtrA family.</text>
</comment>
<keyword evidence="5 6" id="KW-0472">Membrane</keyword>
<dbReference type="PANTHER" id="PTHR38459">
    <property type="entry name" value="PROPHAGE BACTOPRENOL-LINKED GLUCOSE TRANSLOCASE HOMOLOG"/>
    <property type="match status" value="1"/>
</dbReference>
<keyword evidence="4 6" id="KW-1133">Transmembrane helix</keyword>
<gene>
    <name evidence="8" type="ORF">EYE42_00535</name>
</gene>
<dbReference type="AlphaFoldDB" id="A0A4Q9G4Z6"/>
<feature type="transmembrane region" description="Helical" evidence="6">
    <location>
        <begin position="68"/>
        <end position="89"/>
    </location>
</feature>
<evidence type="ECO:0000256" key="5">
    <source>
        <dbReference type="ARBA" id="ARBA00023136"/>
    </source>
</evidence>
<comment type="caution">
    <text evidence="8">The sequence shown here is derived from an EMBL/GenBank/DDBJ whole genome shotgun (WGS) entry which is preliminary data.</text>
</comment>
<evidence type="ECO:0000259" key="7">
    <source>
        <dbReference type="Pfam" id="PF04138"/>
    </source>
</evidence>
<dbReference type="OrthoDB" id="7024322at2"/>
<feature type="transmembrane region" description="Helical" evidence="6">
    <location>
        <begin position="7"/>
        <end position="29"/>
    </location>
</feature>
<name>A0A4Q9G4Z6_9RHOB</name>
<comment type="subcellular location">
    <subcellularLocation>
        <location evidence="1">Membrane</location>
        <topology evidence="1">Multi-pass membrane protein</topology>
    </subcellularLocation>
</comment>
<dbReference type="RefSeq" id="WP_130989364.1">
    <property type="nucleotide sequence ID" value="NZ_SISK01000001.1"/>
</dbReference>
<dbReference type="GO" id="GO:0000271">
    <property type="term" value="P:polysaccharide biosynthetic process"/>
    <property type="evidence" value="ECO:0007669"/>
    <property type="project" value="InterPro"/>
</dbReference>
<dbReference type="Proteomes" id="UP000293520">
    <property type="component" value="Unassembled WGS sequence"/>
</dbReference>
<sequence length="129" mass="14119">MMPKQLLRFGMVGVLATLVHLLIGTILIGSGRHPLIANAIAFGFAFLVSFVGHLGYSFADQEPDFRASFWRFGLVSLSSFACNEILLAILLSNTSIPEVPALIATTTCVVFLTFLMGKYWAFSTRSIRS</sequence>
<feature type="transmembrane region" description="Helical" evidence="6">
    <location>
        <begin position="101"/>
        <end position="121"/>
    </location>
</feature>
<reference evidence="8 9" key="1">
    <citation type="submission" date="2019-02" db="EMBL/GenBank/DDBJ databases">
        <title>Paracoccus subflavus sp. nov., isolated from marine sediment of the Pacific Ocean.</title>
        <authorList>
            <person name="Zhang G."/>
        </authorList>
    </citation>
    <scope>NUCLEOTIDE SEQUENCE [LARGE SCALE GENOMIC DNA]</scope>
    <source>
        <strain evidence="8 9">GY0581</strain>
    </source>
</reference>
<dbReference type="InterPro" id="IPR051401">
    <property type="entry name" value="GtrA_CellWall_Glycosyl"/>
</dbReference>
<evidence type="ECO:0000256" key="3">
    <source>
        <dbReference type="ARBA" id="ARBA00022692"/>
    </source>
</evidence>
<evidence type="ECO:0000256" key="1">
    <source>
        <dbReference type="ARBA" id="ARBA00004141"/>
    </source>
</evidence>
<evidence type="ECO:0000256" key="2">
    <source>
        <dbReference type="ARBA" id="ARBA00009399"/>
    </source>
</evidence>
<evidence type="ECO:0000313" key="8">
    <source>
        <dbReference type="EMBL" id="TBN43663.1"/>
    </source>
</evidence>
<dbReference type="EMBL" id="SISK01000001">
    <property type="protein sequence ID" value="TBN43663.1"/>
    <property type="molecule type" value="Genomic_DNA"/>
</dbReference>